<proteinExistence type="predicted"/>
<reference evidence="1" key="1">
    <citation type="journal article" date="2019" name="Environ. Microbiol.">
        <title>Fungal ecological strategies reflected in gene transcription - a case study of two litter decomposers.</title>
        <authorList>
            <person name="Barbi F."/>
            <person name="Kohler A."/>
            <person name="Barry K."/>
            <person name="Baskaran P."/>
            <person name="Daum C."/>
            <person name="Fauchery L."/>
            <person name="Ihrmark K."/>
            <person name="Kuo A."/>
            <person name="LaButti K."/>
            <person name="Lipzen A."/>
            <person name="Morin E."/>
            <person name="Grigoriev I.V."/>
            <person name="Henrissat B."/>
            <person name="Lindahl B."/>
            <person name="Martin F."/>
        </authorList>
    </citation>
    <scope>NUCLEOTIDE SEQUENCE</scope>
    <source>
        <strain evidence="1">JB14</strain>
    </source>
</reference>
<organism evidence="1 2">
    <name type="scientific">Gymnopus androsaceus JB14</name>
    <dbReference type="NCBI Taxonomy" id="1447944"/>
    <lineage>
        <taxon>Eukaryota</taxon>
        <taxon>Fungi</taxon>
        <taxon>Dikarya</taxon>
        <taxon>Basidiomycota</taxon>
        <taxon>Agaricomycotina</taxon>
        <taxon>Agaricomycetes</taxon>
        <taxon>Agaricomycetidae</taxon>
        <taxon>Agaricales</taxon>
        <taxon>Marasmiineae</taxon>
        <taxon>Omphalotaceae</taxon>
        <taxon>Gymnopus</taxon>
    </lineage>
</organism>
<accession>A0A6A4GZT0</accession>
<gene>
    <name evidence="1" type="ORF">BT96DRAFT_980180</name>
</gene>
<dbReference type="AlphaFoldDB" id="A0A6A4GZT0"/>
<dbReference type="OrthoDB" id="3012840at2759"/>
<evidence type="ECO:0000313" key="1">
    <source>
        <dbReference type="EMBL" id="KAE9390644.1"/>
    </source>
</evidence>
<sequence>MSDFVVWSAFFWQFPGLDKARSKFNSVKPVVDFFPGKKVVFGEAACERVQLPLPPCLDMTDYSTLNENEFVTRCIVELVRTAEAMQKNETLVILLIGHGGLSNKRFQFFITHGYGISGPAWITKRGLEDALERCVANIVVVCNSCHSGALKSPLWTLLCAAGPLERSDALTPSQSGLTVPEGGVSVETLVEDSEEGFPMDMVLSLAREFSRVSQSLFTYEGRMADRCIKFMGSNDRSTEVAKDLLYDLYNRHVQATVVQELARRLGWWTGETVPFFFVIQEAIHEDHQTTMVHAGIPVDEMLWNLLPFYPGIFGVIDRASHYWLASKWVEAGSPTMTLEEWDEAVVTAAKEVGTKPGLKYAP</sequence>
<name>A0A6A4GZT0_9AGAR</name>
<evidence type="ECO:0000313" key="2">
    <source>
        <dbReference type="Proteomes" id="UP000799118"/>
    </source>
</evidence>
<dbReference type="EMBL" id="ML769651">
    <property type="protein sequence ID" value="KAE9390644.1"/>
    <property type="molecule type" value="Genomic_DNA"/>
</dbReference>
<dbReference type="Proteomes" id="UP000799118">
    <property type="component" value="Unassembled WGS sequence"/>
</dbReference>
<keyword evidence="2" id="KW-1185">Reference proteome</keyword>
<protein>
    <submittedName>
        <fullName evidence="1">Uncharacterized protein</fullName>
    </submittedName>
</protein>